<feature type="region of interest" description="Disordered" evidence="1">
    <location>
        <begin position="22"/>
        <end position="168"/>
    </location>
</feature>
<evidence type="ECO:0000313" key="2">
    <source>
        <dbReference type="EMBL" id="ACN34915.1"/>
    </source>
</evidence>
<accession>C0PI99</accession>
<dbReference type="AlphaFoldDB" id="C0PI99"/>
<sequence length="168" mass="17995">MTPPHTHRRCQKWMRPCRHRCSRATPSTTTRTTSSTHCSRRPPAARGLRLAARVARAGARREAARLPTRASSARGRGLARRAPGASGRRAVGVERARQGGSGLHSGAVLARLGRAARRAGAQSLAASRGEESRERKVGEREEQRREGKEGAGGGWEDGRGGGHRENGG</sequence>
<proteinExistence type="evidence at transcript level"/>
<reference evidence="2" key="1">
    <citation type="journal article" date="2009" name="PLoS Genet.">
        <title>Sequencing, mapping, and analysis of 27,455 maize full-length cDNAs.</title>
        <authorList>
            <person name="Soderlund C."/>
            <person name="Descour A."/>
            <person name="Kudrna D."/>
            <person name="Bomhoff M."/>
            <person name="Boyd L."/>
            <person name="Currie J."/>
            <person name="Angelova A."/>
            <person name="Collura K."/>
            <person name="Wissotski M."/>
            <person name="Ashley E."/>
            <person name="Morrow D."/>
            <person name="Fernandes J."/>
            <person name="Walbot V."/>
            <person name="Yu Y."/>
        </authorList>
    </citation>
    <scope>NUCLEOTIDE SEQUENCE</scope>
    <source>
        <strain evidence="2">B73</strain>
    </source>
</reference>
<name>C0PI99_MAIZE</name>
<protein>
    <submittedName>
        <fullName evidence="2">Uncharacterized protein</fullName>
    </submittedName>
</protein>
<evidence type="ECO:0000256" key="1">
    <source>
        <dbReference type="SAM" id="MobiDB-lite"/>
    </source>
</evidence>
<feature type="compositionally biased region" description="Low complexity" evidence="1">
    <location>
        <begin position="105"/>
        <end position="127"/>
    </location>
</feature>
<feature type="compositionally biased region" description="Low complexity" evidence="1">
    <location>
        <begin position="65"/>
        <end position="90"/>
    </location>
</feature>
<feature type="compositionally biased region" description="Basic and acidic residues" evidence="1">
    <location>
        <begin position="156"/>
        <end position="168"/>
    </location>
</feature>
<dbReference type="EMBL" id="BT068018">
    <property type="protein sequence ID" value="ACN34915.1"/>
    <property type="molecule type" value="mRNA"/>
</dbReference>
<organism evidence="2">
    <name type="scientific">Zea mays</name>
    <name type="common">Maize</name>
    <dbReference type="NCBI Taxonomy" id="4577"/>
    <lineage>
        <taxon>Eukaryota</taxon>
        <taxon>Viridiplantae</taxon>
        <taxon>Streptophyta</taxon>
        <taxon>Embryophyta</taxon>
        <taxon>Tracheophyta</taxon>
        <taxon>Spermatophyta</taxon>
        <taxon>Magnoliopsida</taxon>
        <taxon>Liliopsida</taxon>
        <taxon>Poales</taxon>
        <taxon>Poaceae</taxon>
        <taxon>PACMAD clade</taxon>
        <taxon>Panicoideae</taxon>
        <taxon>Andropogonodae</taxon>
        <taxon>Andropogoneae</taxon>
        <taxon>Tripsacinae</taxon>
        <taxon>Zea</taxon>
    </lineage>
</organism>
<feature type="compositionally biased region" description="Basic and acidic residues" evidence="1">
    <location>
        <begin position="128"/>
        <end position="149"/>
    </location>
</feature>
<feature type="compositionally biased region" description="Low complexity" evidence="1">
    <location>
        <begin position="23"/>
        <end position="57"/>
    </location>
</feature>